<dbReference type="AlphaFoldDB" id="A0A0A9XTY8"/>
<evidence type="ECO:0000313" key="3">
    <source>
        <dbReference type="EMBL" id="JAQ00177.1"/>
    </source>
</evidence>
<reference evidence="2" key="2">
    <citation type="submission" date="2014-07" db="EMBL/GenBank/DDBJ databases">
        <authorList>
            <person name="Hull J."/>
        </authorList>
    </citation>
    <scope>NUCLEOTIDE SEQUENCE</scope>
</reference>
<accession>A0A0A9XTY8</accession>
<reference evidence="2" key="1">
    <citation type="journal article" date="2014" name="PLoS ONE">
        <title>Transcriptome-Based Identification of ABC Transporters in the Western Tarnished Plant Bug Lygus hesperus.</title>
        <authorList>
            <person name="Hull J.J."/>
            <person name="Chaney K."/>
            <person name="Geib S.M."/>
            <person name="Fabrick J.A."/>
            <person name="Brent C.S."/>
            <person name="Walsh D."/>
            <person name="Lavine L.C."/>
        </authorList>
    </citation>
    <scope>NUCLEOTIDE SEQUENCE</scope>
</reference>
<dbReference type="EMBL" id="GBHO01020190">
    <property type="protein sequence ID" value="JAG23414.1"/>
    <property type="molecule type" value="Transcribed_RNA"/>
</dbReference>
<sequence length="167" mass="17905">MQVVLSSPQRRSTTGVSILSVTTTNPTRANSHDHGNCSDRGRTRPVPSLQRSSLLQGIPDSPGSFPNTPHRANTPIAKPTNKALFAGNPSQSVNVSKGIGNVNAPRAGRASRFTFSTLPHHFPSPVEHKHSNNSNTTPTEATLSSRQSTPRASKPLQQNVKPVFRST</sequence>
<proteinExistence type="predicted"/>
<organism evidence="2">
    <name type="scientific">Lygus hesperus</name>
    <name type="common">Western plant bug</name>
    <dbReference type="NCBI Taxonomy" id="30085"/>
    <lineage>
        <taxon>Eukaryota</taxon>
        <taxon>Metazoa</taxon>
        <taxon>Ecdysozoa</taxon>
        <taxon>Arthropoda</taxon>
        <taxon>Hexapoda</taxon>
        <taxon>Insecta</taxon>
        <taxon>Pterygota</taxon>
        <taxon>Neoptera</taxon>
        <taxon>Paraneoptera</taxon>
        <taxon>Hemiptera</taxon>
        <taxon>Heteroptera</taxon>
        <taxon>Panheteroptera</taxon>
        <taxon>Cimicomorpha</taxon>
        <taxon>Miridae</taxon>
        <taxon>Mirini</taxon>
        <taxon>Lygus</taxon>
    </lineage>
</organism>
<feature type="region of interest" description="Disordered" evidence="1">
    <location>
        <begin position="116"/>
        <end position="167"/>
    </location>
</feature>
<evidence type="ECO:0000256" key="1">
    <source>
        <dbReference type="SAM" id="MobiDB-lite"/>
    </source>
</evidence>
<reference evidence="3" key="3">
    <citation type="journal article" date="2016" name="Gigascience">
        <title>De novo construction of an expanded transcriptome assembly for the western tarnished plant bug, Lygus hesperus.</title>
        <authorList>
            <person name="Tassone E.E."/>
            <person name="Geib S.M."/>
            <person name="Hall B."/>
            <person name="Fabrick J.A."/>
            <person name="Brent C.S."/>
            <person name="Hull J.J."/>
        </authorList>
    </citation>
    <scope>NUCLEOTIDE SEQUENCE</scope>
</reference>
<feature type="region of interest" description="Disordered" evidence="1">
    <location>
        <begin position="1"/>
        <end position="102"/>
    </location>
</feature>
<gene>
    <name evidence="2" type="primary">ilvD_4</name>
    <name evidence="2" type="ORF">CM83_10703</name>
    <name evidence="3" type="ORF">g.92449</name>
</gene>
<evidence type="ECO:0000313" key="2">
    <source>
        <dbReference type="EMBL" id="JAG23414.1"/>
    </source>
</evidence>
<name>A0A0A9XTY8_LYGHE</name>
<dbReference type="EMBL" id="GDHC01018452">
    <property type="protein sequence ID" value="JAQ00177.1"/>
    <property type="molecule type" value="Transcribed_RNA"/>
</dbReference>
<feature type="compositionally biased region" description="Polar residues" evidence="1">
    <location>
        <begin position="132"/>
        <end position="167"/>
    </location>
</feature>
<feature type="compositionally biased region" description="Basic and acidic residues" evidence="1">
    <location>
        <begin position="30"/>
        <end position="42"/>
    </location>
</feature>
<protein>
    <submittedName>
        <fullName evidence="2">Dihydroxy-acid dehydratase</fullName>
    </submittedName>
</protein>
<feature type="compositionally biased region" description="Polar residues" evidence="1">
    <location>
        <begin position="1"/>
        <end position="29"/>
    </location>
</feature>